<sequence length="300" mass="34617">MEKFEHVLSEMKNTLCEELKSFLERFENYEDERFQENLFVSFPFIELFYILDGNGIQIIDNVINPLYIKKVSRFGKGADRSSRPYYLEVVKEKKCIVTKPYKSVSSSEISATVAIPIIDENGSIKKILCFDIDLIALLQSDKHFYTKDKFEKITKIFYTVFSIFLGLISVKLVLWGSLNLFIIDPNPEHIFKSVILVTLAIAIFDLSKTIFEEEVLLYKDPRRHSEIRKTLTRFLASIIIAISIEALMLVFKFTISDPSKLIYSMGIIASVGFVLISLGIYVFLGTKSEISVKKFEREFK</sequence>
<dbReference type="AlphaFoldDB" id="C1DVJ3"/>
<gene>
    <name evidence="2" type="ordered locus">SULAZ_1159</name>
</gene>
<keyword evidence="3" id="KW-1185">Reference proteome</keyword>
<organism evidence="2 3">
    <name type="scientific">Sulfurihydrogenibium azorense (strain DSM 15241 / OCM 825 / Az-Fu1)</name>
    <dbReference type="NCBI Taxonomy" id="204536"/>
    <lineage>
        <taxon>Bacteria</taxon>
        <taxon>Pseudomonadati</taxon>
        <taxon>Aquificota</taxon>
        <taxon>Aquificia</taxon>
        <taxon>Aquificales</taxon>
        <taxon>Hydrogenothermaceae</taxon>
        <taxon>Sulfurihydrogenibium</taxon>
    </lineage>
</organism>
<keyword evidence="1" id="KW-0812">Transmembrane</keyword>
<keyword evidence="1" id="KW-1133">Transmembrane helix</keyword>
<accession>C1DVJ3</accession>
<dbReference type="RefSeq" id="WP_012674568.1">
    <property type="nucleotide sequence ID" value="NC_012438.1"/>
</dbReference>
<dbReference type="Proteomes" id="UP000001369">
    <property type="component" value="Chromosome"/>
</dbReference>
<dbReference type="InterPro" id="IPR029151">
    <property type="entry name" value="Sensor-like_sf"/>
</dbReference>
<evidence type="ECO:0000313" key="2">
    <source>
        <dbReference type="EMBL" id="ACN99250.1"/>
    </source>
</evidence>
<dbReference type="HOGENOM" id="CLU_076079_1_0_0"/>
<dbReference type="Gene3D" id="3.30.450.20">
    <property type="entry name" value="PAS domain"/>
    <property type="match status" value="1"/>
</dbReference>
<proteinExistence type="predicted"/>
<feature type="transmembrane region" description="Helical" evidence="1">
    <location>
        <begin position="190"/>
        <end position="211"/>
    </location>
</feature>
<dbReference type="OrthoDB" id="9813903at2"/>
<feature type="transmembrane region" description="Helical" evidence="1">
    <location>
        <begin position="156"/>
        <end position="178"/>
    </location>
</feature>
<name>C1DVJ3_SULAA</name>
<dbReference type="CDD" id="cd18773">
    <property type="entry name" value="PDC1_HK_sensor"/>
    <property type="match status" value="1"/>
</dbReference>
<protein>
    <submittedName>
        <fullName evidence="2">General glycosylation pathway protein</fullName>
    </submittedName>
</protein>
<evidence type="ECO:0000313" key="3">
    <source>
        <dbReference type="Proteomes" id="UP000001369"/>
    </source>
</evidence>
<keyword evidence="1" id="KW-0472">Membrane</keyword>
<dbReference type="SUPFAM" id="SSF103190">
    <property type="entry name" value="Sensory domain-like"/>
    <property type="match status" value="1"/>
</dbReference>
<dbReference type="STRING" id="204536.SULAZ_1159"/>
<dbReference type="EMBL" id="CP001229">
    <property type="protein sequence ID" value="ACN99250.1"/>
    <property type="molecule type" value="Genomic_DNA"/>
</dbReference>
<dbReference type="eggNOG" id="COG2199">
    <property type="taxonomic scope" value="Bacteria"/>
</dbReference>
<feature type="transmembrane region" description="Helical" evidence="1">
    <location>
        <begin position="231"/>
        <end position="255"/>
    </location>
</feature>
<evidence type="ECO:0000256" key="1">
    <source>
        <dbReference type="SAM" id="Phobius"/>
    </source>
</evidence>
<feature type="transmembrane region" description="Helical" evidence="1">
    <location>
        <begin position="261"/>
        <end position="284"/>
    </location>
</feature>
<dbReference type="KEGG" id="saf:SULAZ_1159"/>
<reference evidence="2 3" key="1">
    <citation type="journal article" date="2009" name="J. Bacteriol.">
        <title>Complete and draft genome sequences of six members of the Aquificales.</title>
        <authorList>
            <person name="Reysenbach A.L."/>
            <person name="Hamamura N."/>
            <person name="Podar M."/>
            <person name="Griffiths E."/>
            <person name="Ferreira S."/>
            <person name="Hochstein R."/>
            <person name="Heidelberg J."/>
            <person name="Johnson J."/>
            <person name="Mead D."/>
            <person name="Pohorille A."/>
            <person name="Sarmiento M."/>
            <person name="Schweighofer K."/>
            <person name="Seshadri R."/>
            <person name="Voytek M.A."/>
        </authorList>
    </citation>
    <scope>NUCLEOTIDE SEQUENCE [LARGE SCALE GENOMIC DNA]</scope>
    <source>
        <strain evidence="3">Az-Fu1 / DSM 15241 / OCM 825</strain>
    </source>
</reference>